<dbReference type="Proteomes" id="UP000233524">
    <property type="component" value="Unassembled WGS sequence"/>
</dbReference>
<comment type="caution">
    <text evidence="4">The sequence shown here is derived from an EMBL/GenBank/DDBJ whole genome shotgun (WGS) entry which is preliminary data.</text>
</comment>
<dbReference type="InterPro" id="IPR008462">
    <property type="entry name" value="CsbD"/>
</dbReference>
<dbReference type="Pfam" id="PF05532">
    <property type="entry name" value="CsbD"/>
    <property type="match status" value="1"/>
</dbReference>
<dbReference type="EMBL" id="NLAX01001623">
    <property type="protein sequence ID" value="PKS04878.1"/>
    <property type="molecule type" value="Genomic_DNA"/>
</dbReference>
<feature type="compositionally biased region" description="Basic and acidic residues" evidence="2">
    <location>
        <begin position="104"/>
        <end position="118"/>
    </location>
</feature>
<feature type="compositionally biased region" description="Polar residues" evidence="2">
    <location>
        <begin position="30"/>
        <end position="44"/>
    </location>
</feature>
<evidence type="ECO:0000256" key="1">
    <source>
        <dbReference type="ARBA" id="ARBA00009129"/>
    </source>
</evidence>
<dbReference type="OrthoDB" id="5309565at2759"/>
<organism evidence="4 5">
    <name type="scientific">Lomentospora prolificans</name>
    <dbReference type="NCBI Taxonomy" id="41688"/>
    <lineage>
        <taxon>Eukaryota</taxon>
        <taxon>Fungi</taxon>
        <taxon>Dikarya</taxon>
        <taxon>Ascomycota</taxon>
        <taxon>Pezizomycotina</taxon>
        <taxon>Sordariomycetes</taxon>
        <taxon>Hypocreomycetidae</taxon>
        <taxon>Microascales</taxon>
        <taxon>Microascaceae</taxon>
        <taxon>Lomentospora</taxon>
    </lineage>
</organism>
<gene>
    <name evidence="4" type="ORF">jhhlp_008242</name>
</gene>
<feature type="compositionally biased region" description="Low complexity" evidence="2">
    <location>
        <begin position="45"/>
        <end position="56"/>
    </location>
</feature>
<evidence type="ECO:0000313" key="5">
    <source>
        <dbReference type="Proteomes" id="UP000233524"/>
    </source>
</evidence>
<dbReference type="AlphaFoldDB" id="A0A2N3MXH5"/>
<dbReference type="VEuPathDB" id="FungiDB:jhhlp_008242"/>
<dbReference type="InterPro" id="IPR036629">
    <property type="entry name" value="YjbJ_sf"/>
</dbReference>
<evidence type="ECO:0000259" key="3">
    <source>
        <dbReference type="Pfam" id="PF05532"/>
    </source>
</evidence>
<evidence type="ECO:0000256" key="2">
    <source>
        <dbReference type="SAM" id="MobiDB-lite"/>
    </source>
</evidence>
<feature type="compositionally biased region" description="Polar residues" evidence="2">
    <location>
        <begin position="76"/>
        <end position="86"/>
    </location>
</feature>
<dbReference type="STRING" id="41688.A0A2N3MXH5"/>
<feature type="region of interest" description="Disordered" evidence="2">
    <location>
        <begin position="28"/>
        <end position="181"/>
    </location>
</feature>
<dbReference type="PANTHER" id="PTHR40460">
    <property type="entry name" value="CHROMOSOME 1, WHOLE GENOME SHOTGUN SEQUENCE"/>
    <property type="match status" value="1"/>
</dbReference>
<feature type="compositionally biased region" description="Basic and acidic residues" evidence="2">
    <location>
        <begin position="146"/>
        <end position="181"/>
    </location>
</feature>
<feature type="domain" description="CsbD-like" evidence="3">
    <location>
        <begin position="75"/>
        <end position="123"/>
    </location>
</feature>
<keyword evidence="5" id="KW-1185">Reference proteome</keyword>
<evidence type="ECO:0000313" key="4">
    <source>
        <dbReference type="EMBL" id="PKS04878.1"/>
    </source>
</evidence>
<comment type="similarity">
    <text evidence="1">Belongs to the UPF0337 (CsbD) family.</text>
</comment>
<dbReference type="InParanoid" id="A0A2N3MXH5"/>
<proteinExistence type="inferred from homology"/>
<name>A0A2N3MXH5_9PEZI</name>
<dbReference type="PANTHER" id="PTHR40460:SF1">
    <property type="entry name" value="CSBD-LIKE DOMAIN-CONTAINING PROTEIN"/>
    <property type="match status" value="1"/>
</dbReference>
<sequence>MSDNNNTSTLNSYVNSATGAIQSGIAAVTGSASDKANAEQTKSTADAQHAASHSAAKVGPFSVGSDGGVARDSPDRTQGQYDQTMGSVKEATGNLLGNESLRQSGREQNERGQAREAKGQLSDLGQGIGDRVQGAVGGATAALTGDRAEEQRYAAKHDEGKARQRGVELELNKKAEAEQRH</sequence>
<protein>
    <recommendedName>
        <fullName evidence="3">CsbD-like domain-containing protein</fullName>
    </recommendedName>
</protein>
<accession>A0A2N3MXH5</accession>
<dbReference type="SUPFAM" id="SSF69047">
    <property type="entry name" value="Hypothetical protein YjbJ"/>
    <property type="match status" value="1"/>
</dbReference>
<reference evidence="4 5" key="1">
    <citation type="journal article" date="2017" name="G3 (Bethesda)">
        <title>First Draft Genome Sequence of the Pathogenic Fungus Lomentospora prolificans (Formerly Scedosporium prolificans).</title>
        <authorList>
            <person name="Luo R."/>
            <person name="Zimin A."/>
            <person name="Workman R."/>
            <person name="Fan Y."/>
            <person name="Pertea G."/>
            <person name="Grossman N."/>
            <person name="Wear M.P."/>
            <person name="Jia B."/>
            <person name="Miller H."/>
            <person name="Casadevall A."/>
            <person name="Timp W."/>
            <person name="Zhang S.X."/>
            <person name="Salzberg S.L."/>
        </authorList>
    </citation>
    <scope>NUCLEOTIDE SEQUENCE [LARGE SCALE GENOMIC DNA]</scope>
    <source>
        <strain evidence="4 5">JHH-5317</strain>
    </source>
</reference>